<reference evidence="2 3" key="1">
    <citation type="journal article" date="2016" name="Sci. Rep.">
        <title>Metabolic traits of an uncultured archaeal lineage -MSBL1- from brine pools of the Red Sea.</title>
        <authorList>
            <person name="Mwirichia R."/>
            <person name="Alam I."/>
            <person name="Rashid M."/>
            <person name="Vinu M."/>
            <person name="Ba-Alawi W."/>
            <person name="Anthony Kamau A."/>
            <person name="Kamanda Ngugi D."/>
            <person name="Goker M."/>
            <person name="Klenk H.P."/>
            <person name="Bajic V."/>
            <person name="Stingl U."/>
        </authorList>
    </citation>
    <scope>NUCLEOTIDE SEQUENCE [LARGE SCALE GENOMIC DNA]</scope>
    <source>
        <strain evidence="2">SCGC-AAA259E17</strain>
    </source>
</reference>
<dbReference type="EMBL" id="LHXN01000025">
    <property type="protein sequence ID" value="KXA92883.1"/>
    <property type="molecule type" value="Genomic_DNA"/>
</dbReference>
<feature type="domain" description="NADP-dependent oxidoreductase" evidence="1">
    <location>
        <begin position="18"/>
        <end position="252"/>
    </location>
</feature>
<evidence type="ECO:0000259" key="1">
    <source>
        <dbReference type="Pfam" id="PF00248"/>
    </source>
</evidence>
<dbReference type="PANTHER" id="PTHR43312">
    <property type="entry name" value="D-THREO-ALDOSE 1-DEHYDROGENASE"/>
    <property type="match status" value="1"/>
</dbReference>
<sequence>MIEKMNFGRSDHESTKAIFGGAALYQSPREEADRALEILLDYGVNHIDTSVSYGESEKHIGKWMKEYRDEFFLATKVDSRTYKEGKKEIQKSLENLNVDQFDLLQMHELVREKDIDRFFGDKGAMKAIKEAKEEGIARYTGVTSHGPFAPKLMLECIDRYDFDSVLLPLNYCMMQIPDYAENFKVLIKTCRNRNIAVQTTKSIARRSAGEENPRNTWYEPLEKQENIDRSIHWNLSNFEDVFLCTAGDVDLLPKFLDAIEKYEGKGPSNEEMEEMVERLGMEVLSGWPRLRD</sequence>
<protein>
    <recommendedName>
        <fullName evidence="1">NADP-dependent oxidoreductase domain-containing protein</fullName>
    </recommendedName>
</protein>
<dbReference type="CDD" id="cd19100">
    <property type="entry name" value="AKR_unchar"/>
    <property type="match status" value="1"/>
</dbReference>
<dbReference type="AlphaFoldDB" id="A0A133UF86"/>
<gene>
    <name evidence="2" type="ORF">AKJ64_01985</name>
</gene>
<proteinExistence type="predicted"/>
<dbReference type="SUPFAM" id="SSF51430">
    <property type="entry name" value="NAD(P)-linked oxidoreductase"/>
    <property type="match status" value="1"/>
</dbReference>
<dbReference type="Gene3D" id="3.20.20.100">
    <property type="entry name" value="NADP-dependent oxidoreductase domain"/>
    <property type="match status" value="1"/>
</dbReference>
<dbReference type="Pfam" id="PF00248">
    <property type="entry name" value="Aldo_ket_red"/>
    <property type="match status" value="1"/>
</dbReference>
<dbReference type="PANTHER" id="PTHR43312:SF1">
    <property type="entry name" value="NADP-DEPENDENT OXIDOREDUCTASE DOMAIN-CONTAINING PROTEIN"/>
    <property type="match status" value="1"/>
</dbReference>
<keyword evidence="3" id="KW-1185">Reference proteome</keyword>
<evidence type="ECO:0000313" key="3">
    <source>
        <dbReference type="Proteomes" id="UP000070373"/>
    </source>
</evidence>
<name>A0A133UF86_9EURY</name>
<dbReference type="InterPro" id="IPR036812">
    <property type="entry name" value="NAD(P)_OxRdtase_dom_sf"/>
</dbReference>
<dbReference type="InterPro" id="IPR023210">
    <property type="entry name" value="NADP_OxRdtase_dom"/>
</dbReference>
<dbReference type="Proteomes" id="UP000070373">
    <property type="component" value="Unassembled WGS sequence"/>
</dbReference>
<evidence type="ECO:0000313" key="2">
    <source>
        <dbReference type="EMBL" id="KXA92883.1"/>
    </source>
</evidence>
<organism evidence="2 3">
    <name type="scientific">candidate division MSBL1 archaeon SCGC-AAA259E17</name>
    <dbReference type="NCBI Taxonomy" id="1698263"/>
    <lineage>
        <taxon>Archaea</taxon>
        <taxon>Methanobacteriati</taxon>
        <taxon>Methanobacteriota</taxon>
        <taxon>candidate division MSBL1</taxon>
    </lineage>
</organism>
<accession>A0A133UF86</accession>
<dbReference type="InterPro" id="IPR053135">
    <property type="entry name" value="AKR2_Oxidoreductase"/>
</dbReference>
<comment type="caution">
    <text evidence="2">The sequence shown here is derived from an EMBL/GenBank/DDBJ whole genome shotgun (WGS) entry which is preliminary data.</text>
</comment>